<dbReference type="PANTHER" id="PTHR48078:SF9">
    <property type="entry name" value="D-SERINE DEHYDRATASE"/>
    <property type="match status" value="1"/>
</dbReference>
<comment type="similarity">
    <text evidence="4">Belongs to the serine/threonine dehydratase family. DsdA subfamily.</text>
</comment>
<reference evidence="6 7" key="1">
    <citation type="submission" date="2019-09" db="EMBL/GenBank/DDBJ databases">
        <title>Draft genome sequences of 48 bacterial type strains from the CCUG.</title>
        <authorList>
            <person name="Tunovic T."/>
            <person name="Pineiro-Iglesias B."/>
            <person name="Unosson C."/>
            <person name="Inganas E."/>
            <person name="Ohlen M."/>
            <person name="Cardew S."/>
            <person name="Jensie-Markopoulos S."/>
            <person name="Salva-Serra F."/>
            <person name="Jaen-Luchoro D."/>
            <person name="Karlsson R."/>
            <person name="Svensson-Stadler L."/>
            <person name="Chun J."/>
            <person name="Moore E."/>
        </authorList>
    </citation>
    <scope>NUCLEOTIDE SEQUENCE [LARGE SCALE GENOMIC DNA]</scope>
    <source>
        <strain evidence="6 7">CCUG 30977</strain>
    </source>
</reference>
<evidence type="ECO:0000256" key="4">
    <source>
        <dbReference type="HAMAP-Rule" id="MF_01030"/>
    </source>
</evidence>
<dbReference type="Proteomes" id="UP000430120">
    <property type="component" value="Unassembled WGS sequence"/>
</dbReference>
<dbReference type="GO" id="GO:0008721">
    <property type="term" value="F:D-serine ammonia-lyase activity"/>
    <property type="evidence" value="ECO:0007669"/>
    <property type="project" value="UniProtKB-EC"/>
</dbReference>
<dbReference type="InterPro" id="IPR036052">
    <property type="entry name" value="TrpB-like_PALP_sf"/>
</dbReference>
<keyword evidence="7" id="KW-1185">Reference proteome</keyword>
<dbReference type="GO" id="GO:0030170">
    <property type="term" value="F:pyridoxal phosphate binding"/>
    <property type="evidence" value="ECO:0007669"/>
    <property type="project" value="InterPro"/>
</dbReference>
<dbReference type="GO" id="GO:0009097">
    <property type="term" value="P:isoleucine biosynthetic process"/>
    <property type="evidence" value="ECO:0007669"/>
    <property type="project" value="TreeGrafter"/>
</dbReference>
<dbReference type="NCBIfam" id="NF002823">
    <property type="entry name" value="PRK02991.1"/>
    <property type="match status" value="1"/>
</dbReference>
<dbReference type="NCBIfam" id="TIGR02035">
    <property type="entry name" value="D_Ser_am_lyase"/>
    <property type="match status" value="1"/>
</dbReference>
<gene>
    <name evidence="4" type="primary">dsdA</name>
    <name evidence="6" type="ORF">F7Q92_20895</name>
</gene>
<organism evidence="6 7">
    <name type="scientific">Ideonella dechloratans</name>
    <dbReference type="NCBI Taxonomy" id="36863"/>
    <lineage>
        <taxon>Bacteria</taxon>
        <taxon>Pseudomonadati</taxon>
        <taxon>Pseudomonadota</taxon>
        <taxon>Betaproteobacteria</taxon>
        <taxon>Burkholderiales</taxon>
        <taxon>Sphaerotilaceae</taxon>
        <taxon>Ideonella</taxon>
    </lineage>
</organism>
<evidence type="ECO:0000259" key="5">
    <source>
        <dbReference type="Pfam" id="PF00291"/>
    </source>
</evidence>
<dbReference type="InterPro" id="IPR050147">
    <property type="entry name" value="Ser/Thr_Dehydratase"/>
</dbReference>
<evidence type="ECO:0000256" key="1">
    <source>
        <dbReference type="ARBA" id="ARBA00001933"/>
    </source>
</evidence>
<sequence length="427" mass="44500">MSLSDLPAPLRAAQPFFWPHPQRRSAAQVLADSPVGRADVEAAVANWRRFGPLLARLFPHELGPDGRIDSPLLRQGDDHGRALWVKADHQLPITACIKARGGVYEVLCHAEQLALDAGLLAPDGNRALLADAPARALFARHRVLVGSTGNLGYSVGVMARALGLGVAVHMSHDAQAWKKDRLRAVGATVVEHAGDYAQAVAGARALAAADPAAYFIDDEDSLLLFLGYAAAAWDLAPQLAAQGLAPTAARPLRVYLPCGVGGAPGGVAFGLKCLWGDAVQVVFVEPVAAPCFLLRLATGDDAVSVYDIGLSNHTVADGLAVPRASARVAALAGPLVDAVVTVSDADLLRMLRFQHEAHGLQLEPSAAAGFVAHEMLAGPWAEAVAAWCPAPVVPLVWTTGGQGLPVEVFRALLSGPLASRLPPPATA</sequence>
<keyword evidence="2 4" id="KW-0663">Pyridoxal phosphate</keyword>
<dbReference type="EMBL" id="VZPB01000097">
    <property type="protein sequence ID" value="KAB0572831.1"/>
    <property type="molecule type" value="Genomic_DNA"/>
</dbReference>
<dbReference type="SUPFAM" id="SSF53686">
    <property type="entry name" value="Tryptophan synthase beta subunit-like PLP-dependent enzymes"/>
    <property type="match status" value="1"/>
</dbReference>
<dbReference type="Gene3D" id="3.40.50.1100">
    <property type="match status" value="2"/>
</dbReference>
<feature type="modified residue" description="N6-(pyridoxal phosphate)lysine" evidence="4">
    <location>
        <position position="98"/>
    </location>
</feature>
<dbReference type="GO" id="GO:0036088">
    <property type="term" value="P:D-serine catabolic process"/>
    <property type="evidence" value="ECO:0007669"/>
    <property type="project" value="TreeGrafter"/>
</dbReference>
<dbReference type="EC" id="4.3.1.18" evidence="4"/>
<dbReference type="OrthoDB" id="9780546at2"/>
<name>A0A643F4P0_IDEDE</name>
<accession>A0A643F4P0</accession>
<dbReference type="GO" id="GO:0016836">
    <property type="term" value="F:hydro-lyase activity"/>
    <property type="evidence" value="ECO:0007669"/>
    <property type="project" value="UniProtKB-UniRule"/>
</dbReference>
<comment type="catalytic activity">
    <reaction evidence="4">
        <text>D-serine = pyruvate + NH4(+)</text>
        <dbReference type="Rhea" id="RHEA:13977"/>
        <dbReference type="ChEBI" id="CHEBI:15361"/>
        <dbReference type="ChEBI" id="CHEBI:28938"/>
        <dbReference type="ChEBI" id="CHEBI:35247"/>
        <dbReference type="EC" id="4.3.1.18"/>
    </reaction>
</comment>
<dbReference type="RefSeq" id="WP_151125998.1">
    <property type="nucleotide sequence ID" value="NZ_CP088081.1"/>
</dbReference>
<dbReference type="PANTHER" id="PTHR48078">
    <property type="entry name" value="THREONINE DEHYDRATASE, MITOCHONDRIAL-RELATED"/>
    <property type="match status" value="1"/>
</dbReference>
<dbReference type="AlphaFoldDB" id="A0A643F4P0"/>
<dbReference type="HAMAP" id="MF_01030">
    <property type="entry name" value="D_Ser_dehydrat"/>
    <property type="match status" value="1"/>
</dbReference>
<proteinExistence type="inferred from homology"/>
<comment type="caution">
    <text evidence="6">The sequence shown here is derived from an EMBL/GenBank/DDBJ whole genome shotgun (WGS) entry which is preliminary data.</text>
</comment>
<feature type="domain" description="Tryptophan synthase beta chain-like PALP" evidence="5">
    <location>
        <begin position="73"/>
        <end position="373"/>
    </location>
</feature>
<dbReference type="InterPro" id="IPR011780">
    <property type="entry name" value="D_Ser_am_lyase"/>
</dbReference>
<protein>
    <recommendedName>
        <fullName evidence="4">Probable D-serine dehydratase</fullName>
        <ecNumber evidence="4">4.3.1.18</ecNumber>
    </recommendedName>
    <alternativeName>
        <fullName evidence="4">D-serine deaminase</fullName>
        <shortName evidence="4">DSD</shortName>
    </alternativeName>
</protein>
<evidence type="ECO:0000313" key="7">
    <source>
        <dbReference type="Proteomes" id="UP000430120"/>
    </source>
</evidence>
<evidence type="ECO:0000256" key="2">
    <source>
        <dbReference type="ARBA" id="ARBA00022898"/>
    </source>
</evidence>
<comment type="cofactor">
    <cofactor evidence="1 4">
        <name>pyridoxal 5'-phosphate</name>
        <dbReference type="ChEBI" id="CHEBI:597326"/>
    </cofactor>
</comment>
<evidence type="ECO:0000256" key="3">
    <source>
        <dbReference type="ARBA" id="ARBA00023239"/>
    </source>
</evidence>
<evidence type="ECO:0000313" key="6">
    <source>
        <dbReference type="EMBL" id="KAB0572831.1"/>
    </source>
</evidence>
<dbReference type="InterPro" id="IPR001926">
    <property type="entry name" value="TrpB-like_PALP"/>
</dbReference>
<dbReference type="Pfam" id="PF00291">
    <property type="entry name" value="PALP"/>
    <property type="match status" value="1"/>
</dbReference>
<keyword evidence="3 4" id="KW-0456">Lyase</keyword>